<feature type="compositionally biased region" description="Pro residues" evidence="2">
    <location>
        <begin position="67"/>
        <end position="81"/>
    </location>
</feature>
<dbReference type="GO" id="GO:0005886">
    <property type="term" value="C:plasma membrane"/>
    <property type="evidence" value="ECO:0007669"/>
    <property type="project" value="TreeGrafter"/>
</dbReference>
<evidence type="ECO:0000256" key="2">
    <source>
        <dbReference type="SAM" id="MobiDB-lite"/>
    </source>
</evidence>
<dbReference type="PANTHER" id="PTHR32309:SF13">
    <property type="entry name" value="FERRIC ENTEROBACTIN TRANSPORT PROTEIN FEPE"/>
    <property type="match status" value="1"/>
</dbReference>
<feature type="compositionally biased region" description="Low complexity" evidence="2">
    <location>
        <begin position="13"/>
        <end position="45"/>
    </location>
</feature>
<feature type="region of interest" description="Disordered" evidence="2">
    <location>
        <begin position="1"/>
        <end position="99"/>
    </location>
</feature>
<keyword evidence="5" id="KW-1185">Reference proteome</keyword>
<keyword evidence="1" id="KW-0175">Coiled coil</keyword>
<name>A0A1N7Q5A8_9RHOB</name>
<evidence type="ECO:0000313" key="5">
    <source>
        <dbReference type="Proteomes" id="UP000186684"/>
    </source>
</evidence>
<sequence length="492" mass="52037">MTAARSPIPQTNAPAKAPAKAQSKAQAKAQSKAPTMAKTAPATGTVDRSALFETLRRTDPRAQPKAAPGPKPAPVHAPGPNPAAAADQTVRPLPGVRPARPRRRHAGILVSALFCVVLPTALTAWYLWDRAAPRFVSEAGFSVRSEETSSPLELLGGVADLSASTSDDTDILYHYIQSPGLVARIDAALDLRALWSVPGRALTDPDSDPVFAYAAPGTIEDLTRYWQRRVRIERMAGTGLLALEVEAFSPGAAQAIAEAVVAESTALTNRLSALAREDAIGHARGELARAKAQLGDARAALTRFRNRTQIVDPVSALQVQTGVMSSLQEQLAQAIIELDLIRQTAPDARFRIEGAEQRVAVIEARLSSERARFGPGAPGTSGAPGASDAAGGTGLGAGLGGAAFADLVGEYETLAVDLRFAEENYTAARASLESALAEAQRQSRYLALHLEPTPPEAALRPQRWLTLGAVAFFAVLAWAMAVLTAWSIRDRR</sequence>
<dbReference type="STRING" id="633194.SAMN05421759_12818"/>
<dbReference type="AlphaFoldDB" id="A0A1N7Q5A8"/>
<feature type="transmembrane region" description="Helical" evidence="3">
    <location>
        <begin position="464"/>
        <end position="488"/>
    </location>
</feature>
<feature type="transmembrane region" description="Helical" evidence="3">
    <location>
        <begin position="106"/>
        <end position="128"/>
    </location>
</feature>
<accession>A0A1N7Q5A8</accession>
<proteinExistence type="predicted"/>
<evidence type="ECO:0000313" key="4">
    <source>
        <dbReference type="EMBL" id="SIT18023.1"/>
    </source>
</evidence>
<organism evidence="4 5">
    <name type="scientific">Roseivivax lentus</name>
    <dbReference type="NCBI Taxonomy" id="633194"/>
    <lineage>
        <taxon>Bacteria</taxon>
        <taxon>Pseudomonadati</taxon>
        <taxon>Pseudomonadota</taxon>
        <taxon>Alphaproteobacteria</taxon>
        <taxon>Rhodobacterales</taxon>
        <taxon>Roseobacteraceae</taxon>
        <taxon>Roseivivax</taxon>
    </lineage>
</organism>
<keyword evidence="3" id="KW-0812">Transmembrane</keyword>
<evidence type="ECO:0000256" key="1">
    <source>
        <dbReference type="SAM" id="Coils"/>
    </source>
</evidence>
<evidence type="ECO:0000256" key="3">
    <source>
        <dbReference type="SAM" id="Phobius"/>
    </source>
</evidence>
<keyword evidence="3" id="KW-0472">Membrane</keyword>
<dbReference type="EMBL" id="FTOQ01000028">
    <property type="protein sequence ID" value="SIT18023.1"/>
    <property type="molecule type" value="Genomic_DNA"/>
</dbReference>
<keyword evidence="3" id="KW-1133">Transmembrane helix</keyword>
<reference evidence="5" key="1">
    <citation type="submission" date="2017-01" db="EMBL/GenBank/DDBJ databases">
        <authorList>
            <person name="Varghese N."/>
            <person name="Submissions S."/>
        </authorList>
    </citation>
    <scope>NUCLEOTIDE SEQUENCE [LARGE SCALE GENOMIC DNA]</scope>
    <source>
        <strain evidence="5">DSM 29430</strain>
    </source>
</reference>
<dbReference type="PANTHER" id="PTHR32309">
    <property type="entry name" value="TYROSINE-PROTEIN KINASE"/>
    <property type="match status" value="1"/>
</dbReference>
<dbReference type="Proteomes" id="UP000186684">
    <property type="component" value="Unassembled WGS sequence"/>
</dbReference>
<dbReference type="GO" id="GO:0004713">
    <property type="term" value="F:protein tyrosine kinase activity"/>
    <property type="evidence" value="ECO:0007669"/>
    <property type="project" value="TreeGrafter"/>
</dbReference>
<feature type="coiled-coil region" evidence="1">
    <location>
        <begin position="287"/>
        <end position="372"/>
    </location>
</feature>
<dbReference type="InterPro" id="IPR050445">
    <property type="entry name" value="Bact_polysacc_biosynth/exp"/>
</dbReference>
<gene>
    <name evidence="4" type="ORF">SAMN05421759_12818</name>
</gene>
<protein>
    <submittedName>
        <fullName evidence="4">Capsular polysaccharide transport system permease protein</fullName>
    </submittedName>
</protein>